<name>A0A1X2HRJ5_SYNRA</name>
<evidence type="ECO:0000256" key="1">
    <source>
        <dbReference type="SAM" id="MobiDB-lite"/>
    </source>
</evidence>
<feature type="compositionally biased region" description="Polar residues" evidence="1">
    <location>
        <begin position="16"/>
        <end position="30"/>
    </location>
</feature>
<feature type="compositionally biased region" description="Basic and acidic residues" evidence="1">
    <location>
        <begin position="112"/>
        <end position="131"/>
    </location>
</feature>
<comment type="caution">
    <text evidence="2">The sequence shown here is derived from an EMBL/GenBank/DDBJ whole genome shotgun (WGS) entry which is preliminary data.</text>
</comment>
<dbReference type="InterPro" id="IPR019412">
    <property type="entry name" value="IML2/TPR_39"/>
</dbReference>
<feature type="region of interest" description="Disordered" evidence="1">
    <location>
        <begin position="171"/>
        <end position="200"/>
    </location>
</feature>
<dbReference type="PANTHER" id="PTHR31859:SF1">
    <property type="entry name" value="TETRATRICOPEPTIDE REPEAT PROTEIN 39C"/>
    <property type="match status" value="1"/>
</dbReference>
<feature type="region of interest" description="Disordered" evidence="1">
    <location>
        <begin position="1"/>
        <end position="159"/>
    </location>
</feature>
<dbReference type="SUPFAM" id="SSF48452">
    <property type="entry name" value="TPR-like"/>
    <property type="match status" value="1"/>
</dbReference>
<dbReference type="InParanoid" id="A0A1X2HRJ5"/>
<evidence type="ECO:0008006" key="4">
    <source>
        <dbReference type="Google" id="ProtNLM"/>
    </source>
</evidence>
<evidence type="ECO:0000313" key="3">
    <source>
        <dbReference type="Proteomes" id="UP000242180"/>
    </source>
</evidence>
<dbReference type="InterPro" id="IPR011990">
    <property type="entry name" value="TPR-like_helical_dom_sf"/>
</dbReference>
<dbReference type="OrthoDB" id="43460at2759"/>
<dbReference type="OMA" id="GACMEML"/>
<reference evidence="2 3" key="1">
    <citation type="submission" date="2016-07" db="EMBL/GenBank/DDBJ databases">
        <title>Pervasive Adenine N6-methylation of Active Genes in Fungi.</title>
        <authorList>
            <consortium name="DOE Joint Genome Institute"/>
            <person name="Mondo S.J."/>
            <person name="Dannebaum R.O."/>
            <person name="Kuo R.C."/>
            <person name="Labutti K."/>
            <person name="Haridas S."/>
            <person name="Kuo A."/>
            <person name="Salamov A."/>
            <person name="Ahrendt S.R."/>
            <person name="Lipzen A."/>
            <person name="Sullivan W."/>
            <person name="Andreopoulos W.B."/>
            <person name="Clum A."/>
            <person name="Lindquist E."/>
            <person name="Daum C."/>
            <person name="Ramamoorthy G.K."/>
            <person name="Gryganskyi A."/>
            <person name="Culley D."/>
            <person name="Magnuson J.K."/>
            <person name="James T.Y."/>
            <person name="O'Malley M.A."/>
            <person name="Stajich J.E."/>
            <person name="Spatafora J.W."/>
            <person name="Visel A."/>
            <person name="Grigoriev I.V."/>
        </authorList>
    </citation>
    <scope>NUCLEOTIDE SEQUENCE [LARGE SCALE GENOMIC DNA]</scope>
    <source>
        <strain evidence="2 3">NRRL 2496</strain>
    </source>
</reference>
<dbReference type="AlphaFoldDB" id="A0A1X2HRJ5"/>
<dbReference type="PANTHER" id="PTHR31859">
    <property type="entry name" value="TETRATRICOPEPTIDE REPEAT PROTEIN 39 FAMILY MEMBER"/>
    <property type="match status" value="1"/>
</dbReference>
<feature type="region of interest" description="Disordered" evidence="1">
    <location>
        <begin position="822"/>
        <end position="843"/>
    </location>
</feature>
<accession>A0A1X2HRJ5</accession>
<sequence>MKDDSSPVAADDPSSHNETVSPVTDANQKQDATKAHAEEGALSLKDATTAKDSDTQGNRPNELSLVITQLQQSQSTEKKGVPTTHDAQDAEQLRSPTEYHSERLSKSLAAAKDLRDEAELKQFKNDAHRPAAIDTSVEEPSSIHDISQPSTPVPTARDIDLPADKNAADYVTPPTPGAAPTSEFADELENGSGDEKSPAEAWTDVNTAESSNANQLVAKQPNDGVIHANNLGPREQERNDEAMREGVYALFNNNFTEAREIFDSKAKADPLYALGLGAMASIEALTTSDPEKVAKTIDMLTETYQFANGQISAAYAYKPLKDKMSDYITNLMGTNTTGLPNKTSAISPEKLKTQPDFIPNGALRAHVIKSECCLLMAMVYLKQETVVGYLKCGLNLRRAYNSYSYVWQEYKKMGQEFNRYMDRDTISAVQFGIGSVHLLLSSLPAKILKVVSAFGWKADKHLGFALLKLCMEGERIRSPLASMMLLTYYVTLMTYCPLILTNDLIQSAIEILLGAQKTFPNSALFLYYAGRISRLSRNTPLSSQSFMYTYEVSRGEWAEGAIGHMASYEMAFNCAIGLDWASAALRMVELQGKYGSPAFNKYFYGACMEMLGNRSEAILSFAQVTKLVAPSKRKPQLDQFLLHRIEFYERSGYQDMDFSLPAYEILYLWNLFANMNSNTLERCLEQIDETLNVIYRREKREYEVRMFQLVPDLPPPDYYDQRATLLLFKSAIYNSLGRSKDAIVHLNWIIDNKNRIPHSKWVVPYAYWESGTVSWFQGDIQRARNLWDVGLSHSGYDFEYRLAIQLNLAIARAAELGAVAPDQKAPKGVSNHGRKRLPLTKTNGVNGVETASATVTTSS</sequence>
<feature type="region of interest" description="Disordered" evidence="1">
    <location>
        <begin position="216"/>
        <end position="240"/>
    </location>
</feature>
<proteinExistence type="predicted"/>
<protein>
    <recommendedName>
        <fullName evidence="4">Outer membrane protein Iml2/Tetratricopeptide repeat protein 39</fullName>
    </recommendedName>
</protein>
<dbReference type="EMBL" id="MCGN01000001">
    <property type="protein sequence ID" value="ORZ02192.1"/>
    <property type="molecule type" value="Genomic_DNA"/>
</dbReference>
<evidence type="ECO:0000313" key="2">
    <source>
        <dbReference type="EMBL" id="ORZ02192.1"/>
    </source>
</evidence>
<feature type="compositionally biased region" description="Low complexity" evidence="1">
    <location>
        <begin position="1"/>
        <end position="12"/>
    </location>
</feature>
<keyword evidence="3" id="KW-1185">Reference proteome</keyword>
<organism evidence="2 3">
    <name type="scientific">Syncephalastrum racemosum</name>
    <name type="common">Filamentous fungus</name>
    <dbReference type="NCBI Taxonomy" id="13706"/>
    <lineage>
        <taxon>Eukaryota</taxon>
        <taxon>Fungi</taxon>
        <taxon>Fungi incertae sedis</taxon>
        <taxon>Mucoromycota</taxon>
        <taxon>Mucoromycotina</taxon>
        <taxon>Mucoromycetes</taxon>
        <taxon>Mucorales</taxon>
        <taxon>Syncephalastraceae</taxon>
        <taxon>Syncephalastrum</taxon>
    </lineage>
</organism>
<feature type="compositionally biased region" description="Polar residues" evidence="1">
    <location>
        <begin position="55"/>
        <end position="75"/>
    </location>
</feature>
<dbReference type="Proteomes" id="UP000242180">
    <property type="component" value="Unassembled WGS sequence"/>
</dbReference>
<feature type="compositionally biased region" description="Basic and acidic residues" evidence="1">
    <location>
        <begin position="76"/>
        <end position="105"/>
    </location>
</feature>
<dbReference type="Pfam" id="PF10300">
    <property type="entry name" value="Iml2-TPR_39"/>
    <property type="match status" value="1"/>
</dbReference>
<gene>
    <name evidence="2" type="ORF">BCR43DRAFT_2061</name>
</gene>